<dbReference type="Gene3D" id="2.160.20.10">
    <property type="entry name" value="Single-stranded right-handed beta-helix, Pectin lyase-like"/>
    <property type="match status" value="1"/>
</dbReference>
<proteinExistence type="predicted"/>
<protein>
    <recommendedName>
        <fullName evidence="3">Pectate lyase superfamily protein domain-containing protein</fullName>
    </recommendedName>
</protein>
<dbReference type="InterPro" id="IPR006311">
    <property type="entry name" value="TAT_signal"/>
</dbReference>
<name>A0ABU8N7N2_9PSEU</name>
<dbReference type="EMBL" id="JBBEGL010000004">
    <property type="protein sequence ID" value="MEJ2887947.1"/>
    <property type="molecule type" value="Genomic_DNA"/>
</dbReference>
<dbReference type="SUPFAM" id="SSF51126">
    <property type="entry name" value="Pectin lyase-like"/>
    <property type="match status" value="1"/>
</dbReference>
<comment type="caution">
    <text evidence="1">The sequence shown here is derived from an EMBL/GenBank/DDBJ whole genome shotgun (WGS) entry which is preliminary data.</text>
</comment>
<dbReference type="Proteomes" id="UP001370100">
    <property type="component" value="Unassembled WGS sequence"/>
</dbReference>
<dbReference type="InterPro" id="IPR012334">
    <property type="entry name" value="Pectin_lyas_fold"/>
</dbReference>
<evidence type="ECO:0000313" key="1">
    <source>
        <dbReference type="EMBL" id="MEJ2887947.1"/>
    </source>
</evidence>
<reference evidence="1 2" key="1">
    <citation type="submission" date="2024-03" db="EMBL/GenBank/DDBJ databases">
        <title>Actinomycetospora sp. OC33-EN06, a novel actinomycete isolated from wild orchid (Aerides multiflora).</title>
        <authorList>
            <person name="Suriyachadkun C."/>
        </authorList>
    </citation>
    <scope>NUCLEOTIDE SEQUENCE [LARGE SCALE GENOMIC DNA]</scope>
    <source>
        <strain evidence="1 2">OC33-EN06</strain>
    </source>
</reference>
<evidence type="ECO:0008006" key="3">
    <source>
        <dbReference type="Google" id="ProtNLM"/>
    </source>
</evidence>
<accession>A0ABU8N7N2</accession>
<gene>
    <name evidence="1" type="ORF">WCD41_15915</name>
</gene>
<sequence length="526" mass="54671">MGTRWTRRGALALGGGLAVAGIGVGAAGRGPAAAPPPSPPFPSADAARRAGWTVVTDLGAIGDGVSRPLSSLYPTLDAARREHPAAVGLDDELDGAAIQSAVDSGADRVYYPPGRFVHNAAIRVRSGQRHLGAGPGTVLVNNRVRARPVDLPDAHTFEIGNIHPVAMLAGSAQSWATRPLAPVAAGSRTVSLAAPLGGARVAVGDIVMIRSDGVPTAAGRFGVTYDFEMWNRVTAVDPATGRIDLELPVPRDIVAAPAPAEVLAGPTLCLNDGVDLTTGRPWSIVQDVEIGHLAVESAGLCLRTGVWRGWFHDLLVTGENMIGFNALVQSTVEAVDGTFTSRMIEIKHASHDSTLRRIRGVYRAAPGAPPAPAISIGEQSFGCAFEDIACRIGPECRETVRAVELSSPDLRFRGTVQHFGQGGNSQVWAVKSNDLPANPPARISLELTVRSRGGLRSYGVIGGEVARPSDPRDVTLSLDQQSRGAPPVAGVEVLHGSAIRVVRDVGDRPCAVAAPGAELPQGTASC</sequence>
<keyword evidence="2" id="KW-1185">Reference proteome</keyword>
<evidence type="ECO:0000313" key="2">
    <source>
        <dbReference type="Proteomes" id="UP001370100"/>
    </source>
</evidence>
<dbReference type="InterPro" id="IPR011050">
    <property type="entry name" value="Pectin_lyase_fold/virulence"/>
</dbReference>
<organism evidence="1 2">
    <name type="scientific">Actinomycetospora aeridis</name>
    <dbReference type="NCBI Taxonomy" id="3129231"/>
    <lineage>
        <taxon>Bacteria</taxon>
        <taxon>Bacillati</taxon>
        <taxon>Actinomycetota</taxon>
        <taxon>Actinomycetes</taxon>
        <taxon>Pseudonocardiales</taxon>
        <taxon>Pseudonocardiaceae</taxon>
        <taxon>Actinomycetospora</taxon>
    </lineage>
</organism>
<dbReference type="RefSeq" id="WP_337714437.1">
    <property type="nucleotide sequence ID" value="NZ_JBBEGL010000004.1"/>
</dbReference>
<dbReference type="PROSITE" id="PS51318">
    <property type="entry name" value="TAT"/>
    <property type="match status" value="1"/>
</dbReference>